<gene>
    <name evidence="1" type="ORF">WICPIJ_004822</name>
</gene>
<evidence type="ECO:0000313" key="1">
    <source>
        <dbReference type="EMBL" id="KAH3684179.1"/>
    </source>
</evidence>
<proteinExistence type="predicted"/>
<sequence>MSTSLGLKRLLTFNAFMRPLSPNPSNPWSFTSSKLVFPGTDEMKSPITELKLTFSISAIKEFSLLPRNGRYPLRNLMNEALNLELSS</sequence>
<accession>A0A9P8Q7B5</accession>
<dbReference type="AlphaFoldDB" id="A0A9P8Q7B5"/>
<keyword evidence="2" id="KW-1185">Reference proteome</keyword>
<comment type="caution">
    <text evidence="1">The sequence shown here is derived from an EMBL/GenBank/DDBJ whole genome shotgun (WGS) entry which is preliminary data.</text>
</comment>
<dbReference type="EMBL" id="JAEUBG010002673">
    <property type="protein sequence ID" value="KAH3684179.1"/>
    <property type="molecule type" value="Genomic_DNA"/>
</dbReference>
<evidence type="ECO:0000313" key="2">
    <source>
        <dbReference type="Proteomes" id="UP000774326"/>
    </source>
</evidence>
<dbReference type="Proteomes" id="UP000774326">
    <property type="component" value="Unassembled WGS sequence"/>
</dbReference>
<reference evidence="1" key="1">
    <citation type="journal article" date="2021" name="Open Biol.">
        <title>Shared evolutionary footprints suggest mitochondrial oxidative damage underlies multiple complex I losses in fungi.</title>
        <authorList>
            <person name="Schikora-Tamarit M.A."/>
            <person name="Marcet-Houben M."/>
            <person name="Nosek J."/>
            <person name="Gabaldon T."/>
        </authorList>
    </citation>
    <scope>NUCLEOTIDE SEQUENCE</scope>
    <source>
        <strain evidence="1">CBS2887</strain>
    </source>
</reference>
<name>A0A9P8Q7B5_WICPI</name>
<protein>
    <submittedName>
        <fullName evidence="1">Uncharacterized protein</fullName>
    </submittedName>
</protein>
<reference evidence="1" key="2">
    <citation type="submission" date="2021-01" db="EMBL/GenBank/DDBJ databases">
        <authorList>
            <person name="Schikora-Tamarit M.A."/>
        </authorList>
    </citation>
    <scope>NUCLEOTIDE SEQUENCE</scope>
    <source>
        <strain evidence="1">CBS2887</strain>
    </source>
</reference>
<organism evidence="1 2">
    <name type="scientific">Wickerhamomyces pijperi</name>
    <name type="common">Yeast</name>
    <name type="synonym">Pichia pijperi</name>
    <dbReference type="NCBI Taxonomy" id="599730"/>
    <lineage>
        <taxon>Eukaryota</taxon>
        <taxon>Fungi</taxon>
        <taxon>Dikarya</taxon>
        <taxon>Ascomycota</taxon>
        <taxon>Saccharomycotina</taxon>
        <taxon>Saccharomycetes</taxon>
        <taxon>Phaffomycetales</taxon>
        <taxon>Wickerhamomycetaceae</taxon>
        <taxon>Wickerhamomyces</taxon>
    </lineage>
</organism>